<reference evidence="5" key="1">
    <citation type="submission" date="2016-09" db="EMBL/GenBank/DDBJ databases">
        <authorList>
            <person name="Varghese N."/>
            <person name="Submissions S."/>
        </authorList>
    </citation>
    <scope>NUCLEOTIDE SEQUENCE [LARGE SCALE GENOMIC DNA]</scope>
    <source>
        <strain evidence="5">JS23</strain>
    </source>
</reference>
<evidence type="ECO:0000256" key="1">
    <source>
        <dbReference type="ARBA" id="ARBA00022857"/>
    </source>
</evidence>
<dbReference type="Pfam" id="PF00107">
    <property type="entry name" value="ADH_zinc_N"/>
    <property type="match status" value="1"/>
</dbReference>
<dbReference type="InterPro" id="IPR013149">
    <property type="entry name" value="ADH-like_C"/>
</dbReference>
<dbReference type="SMART" id="SM00829">
    <property type="entry name" value="PKS_ER"/>
    <property type="match status" value="1"/>
</dbReference>
<dbReference type="Pfam" id="PF08240">
    <property type="entry name" value="ADH_N"/>
    <property type="match status" value="1"/>
</dbReference>
<dbReference type="NCBIfam" id="TIGR02824">
    <property type="entry name" value="quinone_pig3"/>
    <property type="match status" value="1"/>
</dbReference>
<dbReference type="Proteomes" id="UP000243719">
    <property type="component" value="Unassembled WGS sequence"/>
</dbReference>
<proteinExistence type="predicted"/>
<gene>
    <name evidence="4" type="ORF">SAMN05216551_11053</name>
</gene>
<dbReference type="GO" id="GO:0016651">
    <property type="term" value="F:oxidoreductase activity, acting on NAD(P)H"/>
    <property type="evidence" value="ECO:0007669"/>
    <property type="project" value="TreeGrafter"/>
</dbReference>
<dbReference type="InterPro" id="IPR013154">
    <property type="entry name" value="ADH-like_N"/>
</dbReference>
<organism evidence="4 5">
    <name type="scientific">Chitinasiproducens palmae</name>
    <dbReference type="NCBI Taxonomy" id="1770053"/>
    <lineage>
        <taxon>Bacteria</taxon>
        <taxon>Pseudomonadati</taxon>
        <taxon>Pseudomonadota</taxon>
        <taxon>Betaproteobacteria</taxon>
        <taxon>Burkholderiales</taxon>
        <taxon>Burkholderiaceae</taxon>
        <taxon>Chitinasiproducens</taxon>
    </lineage>
</organism>
<keyword evidence="5" id="KW-1185">Reference proteome</keyword>
<dbReference type="SUPFAM" id="SSF50129">
    <property type="entry name" value="GroES-like"/>
    <property type="match status" value="1"/>
</dbReference>
<dbReference type="InterPro" id="IPR011032">
    <property type="entry name" value="GroES-like_sf"/>
</dbReference>
<evidence type="ECO:0000313" key="5">
    <source>
        <dbReference type="Proteomes" id="UP000243719"/>
    </source>
</evidence>
<protein>
    <submittedName>
        <fullName evidence="4">NADPH2:quinone reductase</fullName>
    </submittedName>
</protein>
<evidence type="ECO:0000313" key="4">
    <source>
        <dbReference type="EMBL" id="SDV50014.1"/>
    </source>
</evidence>
<dbReference type="PANTHER" id="PTHR48106">
    <property type="entry name" value="QUINONE OXIDOREDUCTASE PIG3-RELATED"/>
    <property type="match status" value="1"/>
</dbReference>
<dbReference type="InterPro" id="IPR020843">
    <property type="entry name" value="ER"/>
</dbReference>
<dbReference type="InterPro" id="IPR036291">
    <property type="entry name" value="NAD(P)-bd_dom_sf"/>
</dbReference>
<dbReference type="GO" id="GO:0070402">
    <property type="term" value="F:NADPH binding"/>
    <property type="evidence" value="ECO:0007669"/>
    <property type="project" value="TreeGrafter"/>
</dbReference>
<dbReference type="Gene3D" id="3.40.50.720">
    <property type="entry name" value="NAD(P)-binding Rossmann-like Domain"/>
    <property type="match status" value="1"/>
</dbReference>
<sequence>MSKTMKAVEIDGFGAPEVLRLAERPLPQPGPGEVLIKVAASGINRPDVLQRLGNYPPPPGASDLPGLEVCGTVVGGAVGQAPGIVEGARVVALLTGGGYAEYAVAPVGQCLPAPAGLSDVEAASLPENFFTVWSNVFERGLLGRGEGGAGETLLVQGGSSGIGVTAIQLASAFGFRVFATAGSAEKCAACERLGAARAINYREEDFVEVVRAATDGRGADVILDMVGGDYVPRELKALADGGRLVLIALLGGAKADVPLGEILRRRLTVTGSTLRARPVGFKAQIAAQLRTQVWPLIEAGRIKPVIHEVLPAAEAARAHALMESSAHIGKIVLAW</sequence>
<evidence type="ECO:0000256" key="2">
    <source>
        <dbReference type="ARBA" id="ARBA00023002"/>
    </source>
</evidence>
<dbReference type="Gene3D" id="3.90.180.10">
    <property type="entry name" value="Medium-chain alcohol dehydrogenases, catalytic domain"/>
    <property type="match status" value="1"/>
</dbReference>
<dbReference type="PANTHER" id="PTHR48106:SF8">
    <property type="entry name" value="OS02G0805600 PROTEIN"/>
    <property type="match status" value="1"/>
</dbReference>
<dbReference type="STRING" id="1770053.SAMN05216551_11053"/>
<dbReference type="EMBL" id="FNLO01000010">
    <property type="protein sequence ID" value="SDV50014.1"/>
    <property type="molecule type" value="Genomic_DNA"/>
</dbReference>
<dbReference type="CDD" id="cd05276">
    <property type="entry name" value="p53_inducible_oxidoreductase"/>
    <property type="match status" value="1"/>
</dbReference>
<dbReference type="AlphaFoldDB" id="A0A1H2PTH2"/>
<name>A0A1H2PTH2_9BURK</name>
<keyword evidence="2" id="KW-0560">Oxidoreductase</keyword>
<feature type="domain" description="Enoyl reductase (ER)" evidence="3">
    <location>
        <begin position="14"/>
        <end position="333"/>
    </location>
</feature>
<keyword evidence="1" id="KW-0521">NADP</keyword>
<dbReference type="InterPro" id="IPR014189">
    <property type="entry name" value="Quinone_OxRdtase_PIG3"/>
</dbReference>
<dbReference type="SUPFAM" id="SSF51735">
    <property type="entry name" value="NAD(P)-binding Rossmann-fold domains"/>
    <property type="match status" value="1"/>
</dbReference>
<evidence type="ECO:0000259" key="3">
    <source>
        <dbReference type="SMART" id="SM00829"/>
    </source>
</evidence>
<accession>A0A1H2PTH2</accession>